<dbReference type="InterPro" id="IPR002123">
    <property type="entry name" value="Plipid/glycerol_acylTrfase"/>
</dbReference>
<dbReference type="SUPFAM" id="SSF69593">
    <property type="entry name" value="Glycerol-3-phosphate (1)-acyltransferase"/>
    <property type="match status" value="1"/>
</dbReference>
<reference evidence="5 6" key="1">
    <citation type="submission" date="2014-03" db="EMBL/GenBank/DDBJ databases">
        <title>complete genome sequence of Flavobacteriaceae bacterium JBKA-6.</title>
        <authorList>
            <person name="Takano T."/>
            <person name="Nakamura Y."/>
            <person name="Takuma S."/>
            <person name="Yasuike M."/>
            <person name="Matsuyama T."/>
            <person name="Sakai T."/>
            <person name="Fujiwara A."/>
            <person name="Kimoto K."/>
            <person name="Fukuda Y."/>
            <person name="Kondo H."/>
            <person name="Hirono I."/>
            <person name="Nakayasu C."/>
        </authorList>
    </citation>
    <scope>NUCLEOTIDE SEQUENCE [LARGE SCALE GENOMIC DNA]</scope>
    <source>
        <strain evidence="5 6">JBKA-6</strain>
    </source>
</reference>
<evidence type="ECO:0000256" key="2">
    <source>
        <dbReference type="ARBA" id="ARBA00022679"/>
    </source>
</evidence>
<dbReference type="PANTHER" id="PTHR10434:SF9">
    <property type="entry name" value="PHOSPHOLIPID_GLYCEROL ACYLTRANSFERASE DOMAIN-CONTAINING PROTEIN"/>
    <property type="match status" value="1"/>
</dbReference>
<name>A0A1J1E0Z4_9FLAO</name>
<keyword evidence="3 5" id="KW-0012">Acyltransferase</keyword>
<dbReference type="Proteomes" id="UP000243197">
    <property type="component" value="Chromosome"/>
</dbReference>
<dbReference type="PANTHER" id="PTHR10434">
    <property type="entry name" value="1-ACYL-SN-GLYCEROL-3-PHOSPHATE ACYLTRANSFERASE"/>
    <property type="match status" value="1"/>
</dbReference>
<keyword evidence="6" id="KW-1185">Reference proteome</keyword>
<gene>
    <name evidence="5" type="ORF">JBKA6_0600</name>
</gene>
<dbReference type="GO" id="GO:0006654">
    <property type="term" value="P:phosphatidic acid biosynthetic process"/>
    <property type="evidence" value="ECO:0007669"/>
    <property type="project" value="TreeGrafter"/>
</dbReference>
<proteinExistence type="predicted"/>
<evidence type="ECO:0000259" key="4">
    <source>
        <dbReference type="SMART" id="SM00563"/>
    </source>
</evidence>
<comment type="pathway">
    <text evidence="1">Lipid metabolism.</text>
</comment>
<dbReference type="AlphaFoldDB" id="A0A1J1E0Z4"/>
<evidence type="ECO:0000256" key="1">
    <source>
        <dbReference type="ARBA" id="ARBA00005189"/>
    </source>
</evidence>
<feature type="domain" description="Phospholipid/glycerol acyltransferase" evidence="4">
    <location>
        <begin position="30"/>
        <end position="142"/>
    </location>
</feature>
<dbReference type="EMBL" id="AP014564">
    <property type="protein sequence ID" value="BAV94613.1"/>
    <property type="molecule type" value="Genomic_DNA"/>
</dbReference>
<dbReference type="GO" id="GO:0003841">
    <property type="term" value="F:1-acylglycerol-3-phosphate O-acyltransferase activity"/>
    <property type="evidence" value="ECO:0007669"/>
    <property type="project" value="TreeGrafter"/>
</dbReference>
<dbReference type="SMART" id="SM00563">
    <property type="entry name" value="PlsC"/>
    <property type="match status" value="1"/>
</dbReference>
<dbReference type="Pfam" id="PF01553">
    <property type="entry name" value="Acyltransferase"/>
    <property type="match status" value="1"/>
</dbReference>
<evidence type="ECO:0000313" key="5">
    <source>
        <dbReference type="EMBL" id="BAV94613.1"/>
    </source>
</evidence>
<evidence type="ECO:0000313" key="6">
    <source>
        <dbReference type="Proteomes" id="UP000243197"/>
    </source>
</evidence>
<accession>A0A1J1E0Z4</accession>
<protein>
    <submittedName>
        <fullName evidence="5">1-acyl-sn-glycerol-3-phosphate acyltransferase</fullName>
    </submittedName>
</protein>
<dbReference type="KEGG" id="ise:JBKA6_0600"/>
<organism evidence="5 6">
    <name type="scientific">Ichthyobacterium seriolicida</name>
    <dbReference type="NCBI Taxonomy" id="242600"/>
    <lineage>
        <taxon>Bacteria</taxon>
        <taxon>Pseudomonadati</taxon>
        <taxon>Bacteroidota</taxon>
        <taxon>Flavobacteriia</taxon>
        <taxon>Flavobacteriales</taxon>
        <taxon>Ichthyobacteriaceae</taxon>
        <taxon>Ichthyobacterium</taxon>
    </lineage>
</organism>
<keyword evidence="2 5" id="KW-0808">Transferase</keyword>
<evidence type="ECO:0000256" key="3">
    <source>
        <dbReference type="ARBA" id="ARBA00023315"/>
    </source>
</evidence>
<sequence length="188" mass="21476">MNMKKCIGAIGLFLLGWKVDFKNIKNANGIIIGAPHTSNWDMPIGLFFIWRTGIKTKFLIKEYYTKSFFGFLFKWLGAIGVKRGEGIDNSSLIEDINTYLNSKKNAVIAIAPEGTRKRVEKWKTGFYRIAKKANKPVCLGYADYKKKIIGIGPIIKLTDSVEHDMTLIEEFYRDITPKNPDNFNPKIF</sequence>